<keyword evidence="2" id="KW-1185">Reference proteome</keyword>
<reference evidence="2" key="1">
    <citation type="submission" date="2016-06" db="EMBL/GenBank/DDBJ databases">
        <authorList>
            <person name="Varghese N."/>
        </authorList>
    </citation>
    <scope>NUCLEOTIDE SEQUENCE [LARGE SCALE GENOMIC DNA]</scope>
    <source>
        <strain evidence="2">DSM 45344</strain>
    </source>
</reference>
<proteinExistence type="predicted"/>
<gene>
    <name evidence="1" type="ORF">GA0070620_3828</name>
</gene>
<organism evidence="1 2">
    <name type="scientific">Micromonospora krabiensis</name>
    <dbReference type="NCBI Taxonomy" id="307121"/>
    <lineage>
        <taxon>Bacteria</taxon>
        <taxon>Bacillati</taxon>
        <taxon>Actinomycetota</taxon>
        <taxon>Actinomycetes</taxon>
        <taxon>Micromonosporales</taxon>
        <taxon>Micromonosporaceae</taxon>
        <taxon>Micromonospora</taxon>
    </lineage>
</organism>
<evidence type="ECO:0000313" key="2">
    <source>
        <dbReference type="Proteomes" id="UP000199393"/>
    </source>
</evidence>
<protein>
    <submittedName>
        <fullName evidence="1">Uncharacterized protein</fullName>
    </submittedName>
</protein>
<evidence type="ECO:0000313" key="1">
    <source>
        <dbReference type="EMBL" id="SBV28288.1"/>
    </source>
</evidence>
<dbReference type="AlphaFoldDB" id="A0A1C3N6T6"/>
<dbReference type="RefSeq" id="WP_091592769.1">
    <property type="nucleotide sequence ID" value="NZ_JBHRWG010000004.1"/>
</dbReference>
<sequence length="181" mass="19602">MAAELYAIEVSSAYDEVVEQVIARVADAGSLGKLDLGALSAWKRLRADTPWMAHLMSCPEQEIRQHTERAVTAAQDESRTVAEAAVAARSALTPLPGFSNGDALASVVCFVAAPTRLAVYDSRAHSGLQQLGLLLDNRPGRYGRYLALVEQCRAELAGQGYEWSARQVDLALYQLGGQKKR</sequence>
<accession>A0A1C3N6T6</accession>
<dbReference type="Proteomes" id="UP000199393">
    <property type="component" value="Chromosome I"/>
</dbReference>
<name>A0A1C3N6T6_9ACTN</name>
<dbReference type="EMBL" id="LT598496">
    <property type="protein sequence ID" value="SBV28288.1"/>
    <property type="molecule type" value="Genomic_DNA"/>
</dbReference>
<dbReference type="OrthoDB" id="3697648at2"/>